<reference evidence="2" key="1">
    <citation type="submission" date="2022-09" db="EMBL/GenBank/DDBJ databases">
        <title>Aureispira anguillicida sp. nov., isolated from Leptocephalus of Japanese eel Anguilla japonica.</title>
        <authorList>
            <person name="Yuasa K."/>
            <person name="Mekata T."/>
            <person name="Ikunari K."/>
        </authorList>
    </citation>
    <scope>NUCLEOTIDE SEQUENCE</scope>
    <source>
        <strain evidence="2">EL160426</strain>
    </source>
</reference>
<feature type="chain" id="PRO_5037892874" evidence="1">
    <location>
        <begin position="20"/>
        <end position="263"/>
    </location>
</feature>
<keyword evidence="3" id="KW-1185">Reference proteome</keyword>
<dbReference type="RefSeq" id="WP_264792945.1">
    <property type="nucleotide sequence ID" value="NZ_AP026867.1"/>
</dbReference>
<organism evidence="2 3">
    <name type="scientific">Aureispira anguillae</name>
    <dbReference type="NCBI Taxonomy" id="2864201"/>
    <lineage>
        <taxon>Bacteria</taxon>
        <taxon>Pseudomonadati</taxon>
        <taxon>Bacteroidota</taxon>
        <taxon>Saprospiria</taxon>
        <taxon>Saprospirales</taxon>
        <taxon>Saprospiraceae</taxon>
        <taxon>Aureispira</taxon>
    </lineage>
</organism>
<dbReference type="AlphaFoldDB" id="A0A916DTH8"/>
<dbReference type="EMBL" id="AP026867">
    <property type="protein sequence ID" value="BDS11802.1"/>
    <property type="molecule type" value="Genomic_DNA"/>
</dbReference>
<evidence type="ECO:0000313" key="3">
    <source>
        <dbReference type="Proteomes" id="UP001060919"/>
    </source>
</evidence>
<dbReference type="Proteomes" id="UP001060919">
    <property type="component" value="Chromosome"/>
</dbReference>
<dbReference type="KEGG" id="aup:AsAng_0025160"/>
<accession>A0A916DTH8</accession>
<evidence type="ECO:0000256" key="1">
    <source>
        <dbReference type="SAM" id="SignalP"/>
    </source>
</evidence>
<sequence>MKFFVISWCVFFMHCSLSAQILNADRYGSKVDSVQTFKALFDIGFSIRKQVDLLFSLDSRLDLSYYYKRSLFVVVGNFKLFRSGSTNILNGGFAHTRIRLLKDNWIHPEFFGQYQLDGIRGMENRVLGGGNLRFILTKYDEGHLHCGLGAMYEFERWNYKAVPAASRPIDQIPIENHFLKLNFYISYTQKIKQIAYLQITAYFQTRPDAYFIHPRVSINGKMTFKFTKNIHFAILYNLFYDNLPPVPIDELYFSVVNKLTFTF</sequence>
<protein>
    <submittedName>
        <fullName evidence="2">DUF481 domain-containing protein</fullName>
    </submittedName>
</protein>
<proteinExistence type="predicted"/>
<name>A0A916DTH8_9BACT</name>
<keyword evidence="1" id="KW-0732">Signal</keyword>
<evidence type="ECO:0000313" key="2">
    <source>
        <dbReference type="EMBL" id="BDS11802.1"/>
    </source>
</evidence>
<gene>
    <name evidence="2" type="ORF">AsAng_0025160</name>
</gene>
<feature type="signal peptide" evidence="1">
    <location>
        <begin position="1"/>
        <end position="19"/>
    </location>
</feature>